<reference evidence="1 2" key="4">
    <citation type="journal article" date="2011" name="BMC Genomics">
        <title>RNA-Seq improves annotation of protein-coding genes in the cucumber genome.</title>
        <authorList>
            <person name="Li Z."/>
            <person name="Zhang Z."/>
            <person name="Yan P."/>
            <person name="Huang S."/>
            <person name="Fei Z."/>
            <person name="Lin K."/>
        </authorList>
    </citation>
    <scope>NUCLEOTIDE SEQUENCE [LARGE SCALE GENOMIC DNA]</scope>
    <source>
        <strain evidence="2">cv. 9930</strain>
    </source>
</reference>
<sequence length="96" mass="11088">MHSLYIESAFCVSYTTVKPTWDIYMMIPTHASSCLFHSLFSHEEALLNFKAATLCKRTTNFTSKLHFKLLDPKPGLQLSNQAPFQNLFNHFFQPSE</sequence>
<organism evidence="1 2">
    <name type="scientific">Cucumis sativus</name>
    <name type="common">Cucumber</name>
    <dbReference type="NCBI Taxonomy" id="3659"/>
    <lineage>
        <taxon>Eukaryota</taxon>
        <taxon>Viridiplantae</taxon>
        <taxon>Streptophyta</taxon>
        <taxon>Embryophyta</taxon>
        <taxon>Tracheophyta</taxon>
        <taxon>Spermatophyta</taxon>
        <taxon>Magnoliopsida</taxon>
        <taxon>eudicotyledons</taxon>
        <taxon>Gunneridae</taxon>
        <taxon>Pentapetalae</taxon>
        <taxon>rosids</taxon>
        <taxon>fabids</taxon>
        <taxon>Cucurbitales</taxon>
        <taxon>Cucurbitaceae</taxon>
        <taxon>Benincaseae</taxon>
        <taxon>Cucumis</taxon>
    </lineage>
</organism>
<evidence type="ECO:0000313" key="1">
    <source>
        <dbReference type="EMBL" id="KGN64979.1"/>
    </source>
</evidence>
<evidence type="ECO:0000313" key="2">
    <source>
        <dbReference type="Proteomes" id="UP000029981"/>
    </source>
</evidence>
<name>A0A0A0LVK6_CUCSA</name>
<dbReference type="EMBL" id="CM002922">
    <property type="protein sequence ID" value="KGN64979.1"/>
    <property type="molecule type" value="Genomic_DNA"/>
</dbReference>
<dbReference type="AlphaFoldDB" id="A0A0A0LVK6"/>
<accession>A0A0A0LVK6</accession>
<reference evidence="1 2" key="1">
    <citation type="journal article" date="2009" name="Nat. Genet.">
        <title>The genome of the cucumber, Cucumis sativus L.</title>
        <authorList>
            <person name="Huang S."/>
            <person name="Li R."/>
            <person name="Zhang Z."/>
            <person name="Li L."/>
            <person name="Gu X."/>
            <person name="Fan W."/>
            <person name="Lucas W.J."/>
            <person name="Wang X."/>
            <person name="Xie B."/>
            <person name="Ni P."/>
            <person name="Ren Y."/>
            <person name="Zhu H."/>
            <person name="Li J."/>
            <person name="Lin K."/>
            <person name="Jin W."/>
            <person name="Fei Z."/>
            <person name="Li G."/>
            <person name="Staub J."/>
            <person name="Kilian A."/>
            <person name="van der Vossen E.A."/>
            <person name="Wu Y."/>
            <person name="Guo J."/>
            <person name="He J."/>
            <person name="Jia Z."/>
            <person name="Ren Y."/>
            <person name="Tian G."/>
            <person name="Lu Y."/>
            <person name="Ruan J."/>
            <person name="Qian W."/>
            <person name="Wang M."/>
            <person name="Huang Q."/>
            <person name="Li B."/>
            <person name="Xuan Z."/>
            <person name="Cao J."/>
            <person name="Asan"/>
            <person name="Wu Z."/>
            <person name="Zhang J."/>
            <person name="Cai Q."/>
            <person name="Bai Y."/>
            <person name="Zhao B."/>
            <person name="Han Y."/>
            <person name="Li Y."/>
            <person name="Li X."/>
            <person name="Wang S."/>
            <person name="Shi Q."/>
            <person name="Liu S."/>
            <person name="Cho W.K."/>
            <person name="Kim J.Y."/>
            <person name="Xu Y."/>
            <person name="Heller-Uszynska K."/>
            <person name="Miao H."/>
            <person name="Cheng Z."/>
            <person name="Zhang S."/>
            <person name="Wu J."/>
            <person name="Yang Y."/>
            <person name="Kang H."/>
            <person name="Li M."/>
            <person name="Liang H."/>
            <person name="Ren X."/>
            <person name="Shi Z."/>
            <person name="Wen M."/>
            <person name="Jian M."/>
            <person name="Yang H."/>
            <person name="Zhang G."/>
            <person name="Yang Z."/>
            <person name="Chen R."/>
            <person name="Liu S."/>
            <person name="Li J."/>
            <person name="Ma L."/>
            <person name="Liu H."/>
            <person name="Zhou Y."/>
            <person name="Zhao J."/>
            <person name="Fang X."/>
            <person name="Li G."/>
            <person name="Fang L."/>
            <person name="Li Y."/>
            <person name="Liu D."/>
            <person name="Zheng H."/>
            <person name="Zhang Y."/>
            <person name="Qin N."/>
            <person name="Li Z."/>
            <person name="Yang G."/>
            <person name="Yang S."/>
            <person name="Bolund L."/>
            <person name="Kristiansen K."/>
            <person name="Zheng H."/>
            <person name="Li S."/>
            <person name="Zhang X."/>
            <person name="Yang H."/>
            <person name="Wang J."/>
            <person name="Sun R."/>
            <person name="Zhang B."/>
            <person name="Jiang S."/>
            <person name="Wang J."/>
            <person name="Du Y."/>
            <person name="Li S."/>
        </authorList>
    </citation>
    <scope>NUCLEOTIDE SEQUENCE [LARGE SCALE GENOMIC DNA]</scope>
    <source>
        <strain evidence="2">cv. 9930</strain>
    </source>
</reference>
<reference evidence="1 2" key="3">
    <citation type="journal article" date="2010" name="BMC Genomics">
        <title>Transcriptome sequencing and comparative analysis of cucumber flowers with different sex types.</title>
        <authorList>
            <person name="Guo S."/>
            <person name="Zheng Y."/>
            <person name="Joung J.G."/>
            <person name="Liu S."/>
            <person name="Zhang Z."/>
            <person name="Crasta O.R."/>
            <person name="Sobral B.W."/>
            <person name="Xu Y."/>
            <person name="Huang S."/>
            <person name="Fei Z."/>
        </authorList>
    </citation>
    <scope>NUCLEOTIDE SEQUENCE [LARGE SCALE GENOMIC DNA]</scope>
    <source>
        <strain evidence="2">cv. 9930</strain>
    </source>
</reference>
<keyword evidence="2" id="KW-1185">Reference proteome</keyword>
<dbReference type="Proteomes" id="UP000029981">
    <property type="component" value="Chromosome 1"/>
</dbReference>
<proteinExistence type="predicted"/>
<gene>
    <name evidence="1" type="ORF">Csa_1G170520</name>
</gene>
<dbReference type="Gramene" id="KGN64979">
    <property type="protein sequence ID" value="KGN64979"/>
    <property type="gene ID" value="Csa_1G170520"/>
</dbReference>
<protein>
    <submittedName>
        <fullName evidence="1">Uncharacterized protein</fullName>
    </submittedName>
</protein>
<reference evidence="1 2" key="2">
    <citation type="journal article" date="2009" name="PLoS ONE">
        <title>An integrated genetic and cytogenetic map of the cucumber genome.</title>
        <authorList>
            <person name="Ren Y."/>
            <person name="Zhang Z."/>
            <person name="Liu J."/>
            <person name="Staub J.E."/>
            <person name="Han Y."/>
            <person name="Cheng Z."/>
            <person name="Li X."/>
            <person name="Lu J."/>
            <person name="Miao H."/>
            <person name="Kang H."/>
            <person name="Xie B."/>
            <person name="Gu X."/>
            <person name="Wang X."/>
            <person name="Du Y."/>
            <person name="Jin W."/>
            <person name="Huang S."/>
        </authorList>
    </citation>
    <scope>NUCLEOTIDE SEQUENCE [LARGE SCALE GENOMIC DNA]</scope>
    <source>
        <strain evidence="2">cv. 9930</strain>
    </source>
</reference>